<dbReference type="HOGENOM" id="CLU_074846_1_1_1"/>
<dbReference type="Proteomes" id="UP000028545">
    <property type="component" value="Unassembled WGS sequence"/>
</dbReference>
<dbReference type="Pfam" id="PF01814">
    <property type="entry name" value="Hemerythrin"/>
    <property type="match status" value="1"/>
</dbReference>
<dbReference type="EMBL" id="JOWA01000110">
    <property type="protein sequence ID" value="KEZ41589.1"/>
    <property type="molecule type" value="Genomic_DNA"/>
</dbReference>
<comment type="caution">
    <text evidence="2">The sequence shown here is derived from an EMBL/GenBank/DDBJ whole genome shotgun (WGS) entry which is preliminary data.</text>
</comment>
<keyword evidence="3" id="KW-1185">Reference proteome</keyword>
<name>A0A084G2M7_PSEDA</name>
<dbReference type="OMA" id="CSQLDFH"/>
<dbReference type="InterPro" id="IPR012312">
    <property type="entry name" value="Hemerythrin-like"/>
</dbReference>
<feature type="domain" description="Hemerythrin-like" evidence="1">
    <location>
        <begin position="48"/>
        <end position="179"/>
    </location>
</feature>
<accession>A0A084G2M7</accession>
<protein>
    <recommendedName>
        <fullName evidence="1">Hemerythrin-like domain-containing protein</fullName>
    </recommendedName>
</protein>
<dbReference type="AlphaFoldDB" id="A0A084G2M7"/>
<dbReference type="GeneID" id="27726837"/>
<dbReference type="KEGG" id="sapo:SAPIO_CDS7765"/>
<dbReference type="OrthoDB" id="10044044at2759"/>
<dbReference type="InterPro" id="IPR053206">
    <property type="entry name" value="Dimeric_xanthone_biosynth"/>
</dbReference>
<dbReference type="PANTHER" id="PTHR38048:SF1">
    <property type="entry name" value="HEMERYTHRIN-LIKE DOMAIN-CONTAINING PROTEIN"/>
    <property type="match status" value="1"/>
</dbReference>
<proteinExistence type="predicted"/>
<evidence type="ECO:0000313" key="3">
    <source>
        <dbReference type="Proteomes" id="UP000028545"/>
    </source>
</evidence>
<dbReference type="VEuPathDB" id="FungiDB:SAPIO_CDS7765"/>
<gene>
    <name evidence="2" type="ORF">SAPIO_CDS7765</name>
</gene>
<dbReference type="Gene3D" id="1.20.120.520">
    <property type="entry name" value="nmb1532 protein domain like"/>
    <property type="match status" value="1"/>
</dbReference>
<dbReference type="RefSeq" id="XP_016641388.1">
    <property type="nucleotide sequence ID" value="XM_016789561.1"/>
</dbReference>
<organism evidence="2 3">
    <name type="scientific">Pseudallescheria apiosperma</name>
    <name type="common">Scedosporium apiospermum</name>
    <dbReference type="NCBI Taxonomy" id="563466"/>
    <lineage>
        <taxon>Eukaryota</taxon>
        <taxon>Fungi</taxon>
        <taxon>Dikarya</taxon>
        <taxon>Ascomycota</taxon>
        <taxon>Pezizomycotina</taxon>
        <taxon>Sordariomycetes</taxon>
        <taxon>Hypocreomycetidae</taxon>
        <taxon>Microascales</taxon>
        <taxon>Microascaceae</taxon>
        <taxon>Scedosporium</taxon>
    </lineage>
</organism>
<evidence type="ECO:0000313" key="2">
    <source>
        <dbReference type="EMBL" id="KEZ41589.1"/>
    </source>
</evidence>
<reference evidence="2 3" key="1">
    <citation type="journal article" date="2014" name="Genome Announc.">
        <title>Draft genome sequence of the pathogenic fungus Scedosporium apiospermum.</title>
        <authorList>
            <person name="Vandeputte P."/>
            <person name="Ghamrawi S."/>
            <person name="Rechenmann M."/>
            <person name="Iltis A."/>
            <person name="Giraud S."/>
            <person name="Fleury M."/>
            <person name="Thornton C."/>
            <person name="Delhaes L."/>
            <person name="Meyer W."/>
            <person name="Papon N."/>
            <person name="Bouchara J.P."/>
        </authorList>
    </citation>
    <scope>NUCLEOTIDE SEQUENCE [LARGE SCALE GENOMIC DNA]</scope>
    <source>
        <strain evidence="2 3">IHEM 14462</strain>
    </source>
</reference>
<evidence type="ECO:0000259" key="1">
    <source>
        <dbReference type="Pfam" id="PF01814"/>
    </source>
</evidence>
<dbReference type="CDD" id="cd12108">
    <property type="entry name" value="Hr-like"/>
    <property type="match status" value="1"/>
</dbReference>
<sequence>MSTSAQPDGCSGVGDDEKGHGMTAEEFSTFNAFSVKMNNFENGTPLKHEYFRTEWKSFQTACQDKRPLTGASKDHFLTRAIQFCRRLQMHHHIEEAYVFPVLAQKMPEFRAELGIDEDGERRSGKAELLTQHEAIHAGLVEFEAYVRACRDGKEELDWEALRGKMESWGDVLWRHLDEEVHTLRAENMRKYWSIEEMWEILSF</sequence>
<dbReference type="PANTHER" id="PTHR38048">
    <property type="entry name" value="EXPRESSED PROTEIN"/>
    <property type="match status" value="1"/>
</dbReference>